<dbReference type="SUPFAM" id="SSF52309">
    <property type="entry name" value="N-(deoxy)ribosyltransferase-like"/>
    <property type="match status" value="1"/>
</dbReference>
<dbReference type="InterPro" id="IPR007710">
    <property type="entry name" value="Nucleoside_deoxyribTrfase"/>
</dbReference>
<accession>A0A1M7T6F5</accession>
<dbReference type="PANTHER" id="PTHR15364">
    <property type="entry name" value="2'-DEOXYNUCLEOSIDE 5'-PHOSPHATE N-HYDROLASE 1"/>
    <property type="match status" value="1"/>
</dbReference>
<reference evidence="2" key="1">
    <citation type="submission" date="2016-11" db="EMBL/GenBank/DDBJ databases">
        <authorList>
            <person name="Varghese N."/>
            <person name="Submissions S."/>
        </authorList>
    </citation>
    <scope>NUCLEOTIDE SEQUENCE [LARGE SCALE GENOMIC DNA]</scope>
    <source>
        <strain evidence="2">GAS401</strain>
    </source>
</reference>
<evidence type="ECO:0000313" key="2">
    <source>
        <dbReference type="Proteomes" id="UP000184096"/>
    </source>
</evidence>
<keyword evidence="1" id="KW-0808">Transferase</keyword>
<name>A0A1M7T6F5_9BRAD</name>
<dbReference type="GO" id="GO:0016740">
    <property type="term" value="F:transferase activity"/>
    <property type="evidence" value="ECO:0007669"/>
    <property type="project" value="UniProtKB-KW"/>
</dbReference>
<dbReference type="EMBL" id="LT670849">
    <property type="protein sequence ID" value="SHN66310.1"/>
    <property type="molecule type" value="Genomic_DNA"/>
</dbReference>
<dbReference type="GO" id="GO:0070694">
    <property type="term" value="F:5-hydroxymethyl-dUMP N-hydrolase activity"/>
    <property type="evidence" value="ECO:0007669"/>
    <property type="project" value="TreeGrafter"/>
</dbReference>
<dbReference type="PANTHER" id="PTHR15364:SF0">
    <property type="entry name" value="2'-DEOXYNUCLEOSIDE 5'-PHOSPHATE N-HYDROLASE 1"/>
    <property type="match status" value="1"/>
</dbReference>
<keyword evidence="2" id="KW-1185">Reference proteome</keyword>
<dbReference type="Gene3D" id="3.40.50.450">
    <property type="match status" value="1"/>
</dbReference>
<evidence type="ECO:0000313" key="1">
    <source>
        <dbReference type="EMBL" id="SHN66310.1"/>
    </source>
</evidence>
<dbReference type="GO" id="GO:0009159">
    <property type="term" value="P:deoxyribonucleoside monophosphate catabolic process"/>
    <property type="evidence" value="ECO:0007669"/>
    <property type="project" value="TreeGrafter"/>
</dbReference>
<dbReference type="OrthoDB" id="9795789at2"/>
<gene>
    <name evidence="1" type="ORF">SAMN05444170_0902</name>
</gene>
<dbReference type="Pfam" id="PF05014">
    <property type="entry name" value="Nuc_deoxyrib_tr"/>
    <property type="match status" value="1"/>
</dbReference>
<dbReference type="AlphaFoldDB" id="A0A1M7T6F5"/>
<protein>
    <submittedName>
        <fullName evidence="1">Nucleoside 2-deoxyribosyltransferase</fullName>
    </submittedName>
</protein>
<dbReference type="InterPro" id="IPR051239">
    <property type="entry name" value="2'-dNMP_N-hydrolase"/>
</dbReference>
<dbReference type="RefSeq" id="WP_072816869.1">
    <property type="nucleotide sequence ID" value="NZ_LT670849.1"/>
</dbReference>
<sequence>MKIYLAGPDVFLPNAVELGRRKVELCARYRLVGLYPLDNAVDPAAPDASLAIFKGNEAMMDAADAVIANLTPFRGPGADSGTVYELGFMAGRGKPCFGYSNDPLLYADRVREFTGVTRREGRLTDSGGLTVEDFSLADNLMMIHALERYGGALVTPKARPADIWQDLATFEACVRLAAEHLGVA</sequence>
<proteinExistence type="predicted"/>
<dbReference type="Proteomes" id="UP000184096">
    <property type="component" value="Chromosome I"/>
</dbReference>
<organism evidence="1 2">
    <name type="scientific">Bradyrhizobium erythrophlei</name>
    <dbReference type="NCBI Taxonomy" id="1437360"/>
    <lineage>
        <taxon>Bacteria</taxon>
        <taxon>Pseudomonadati</taxon>
        <taxon>Pseudomonadota</taxon>
        <taxon>Alphaproteobacteria</taxon>
        <taxon>Hyphomicrobiales</taxon>
        <taxon>Nitrobacteraceae</taxon>
        <taxon>Bradyrhizobium</taxon>
    </lineage>
</organism>